<dbReference type="Proteomes" id="UP000886595">
    <property type="component" value="Unassembled WGS sequence"/>
</dbReference>
<evidence type="ECO:0008006" key="3">
    <source>
        <dbReference type="Google" id="ProtNLM"/>
    </source>
</evidence>
<dbReference type="OrthoDB" id="1113350at2759"/>
<evidence type="ECO:0000313" key="1">
    <source>
        <dbReference type="EMBL" id="KAG2302533.1"/>
    </source>
</evidence>
<keyword evidence="2" id="KW-1185">Reference proteome</keyword>
<dbReference type="EMBL" id="JAAMPC010000007">
    <property type="protein sequence ID" value="KAG2302533.1"/>
    <property type="molecule type" value="Genomic_DNA"/>
</dbReference>
<dbReference type="Gene3D" id="3.80.10.10">
    <property type="entry name" value="Ribonuclease Inhibitor"/>
    <property type="match status" value="1"/>
</dbReference>
<organism evidence="1 2">
    <name type="scientific">Brassica carinata</name>
    <name type="common">Ethiopian mustard</name>
    <name type="synonym">Abyssinian cabbage</name>
    <dbReference type="NCBI Taxonomy" id="52824"/>
    <lineage>
        <taxon>Eukaryota</taxon>
        <taxon>Viridiplantae</taxon>
        <taxon>Streptophyta</taxon>
        <taxon>Embryophyta</taxon>
        <taxon>Tracheophyta</taxon>
        <taxon>Spermatophyta</taxon>
        <taxon>Magnoliopsida</taxon>
        <taxon>eudicotyledons</taxon>
        <taxon>Gunneridae</taxon>
        <taxon>Pentapetalae</taxon>
        <taxon>rosids</taxon>
        <taxon>malvids</taxon>
        <taxon>Brassicales</taxon>
        <taxon>Brassicaceae</taxon>
        <taxon>Brassiceae</taxon>
        <taxon>Brassica</taxon>
    </lineage>
</organism>
<dbReference type="InterPro" id="IPR032675">
    <property type="entry name" value="LRR_dom_sf"/>
</dbReference>
<proteinExistence type="predicted"/>
<reference evidence="1 2" key="1">
    <citation type="submission" date="2020-02" db="EMBL/GenBank/DDBJ databases">
        <authorList>
            <person name="Ma Q."/>
            <person name="Huang Y."/>
            <person name="Song X."/>
            <person name="Pei D."/>
        </authorList>
    </citation>
    <scope>NUCLEOTIDE SEQUENCE [LARGE SCALE GENOMIC DNA]</scope>
    <source>
        <strain evidence="1">Sxm20200214</strain>
        <tissue evidence="1">Leaf</tissue>
    </source>
</reference>
<sequence>MVCLGGSFPQLQKLHFYKLEEWEAWIVEEGSMPLLHTVRIFFCEKFKEIPDRLRNITIC</sequence>
<name>A0A8X7SA90_BRACI</name>
<protein>
    <recommendedName>
        <fullName evidence="3">Disease resistance protein</fullName>
    </recommendedName>
</protein>
<comment type="caution">
    <text evidence="1">The sequence shown here is derived from an EMBL/GenBank/DDBJ whole genome shotgun (WGS) entry which is preliminary data.</text>
</comment>
<accession>A0A8X7SA90</accession>
<dbReference type="AlphaFoldDB" id="A0A8X7SA90"/>
<evidence type="ECO:0000313" key="2">
    <source>
        <dbReference type="Proteomes" id="UP000886595"/>
    </source>
</evidence>
<gene>
    <name evidence="1" type="ORF">Bca52824_031184</name>
</gene>